<evidence type="ECO:0000313" key="2">
    <source>
        <dbReference type="EMBL" id="CAE6702563.1"/>
    </source>
</evidence>
<accession>A0ABM8QKQ4</accession>
<proteinExistence type="predicted"/>
<sequence>MKSFGGRRVLLRGRPAAAVFGVLGLAGCGVLGAPIPPEDVGVAPIIERQLRREGLLAAGANVYGSASRPSAPTGVTIEEAPIPPEPDPLPTPPLRMMGTR</sequence>
<dbReference type="PROSITE" id="PS51257">
    <property type="entry name" value="PROKAR_LIPOPROTEIN"/>
    <property type="match status" value="1"/>
</dbReference>
<dbReference type="RefSeq" id="WP_213040646.1">
    <property type="nucleotide sequence ID" value="NZ_CAJNBJ010000001.1"/>
</dbReference>
<name>A0ABM8QKQ4_9BACT</name>
<evidence type="ECO:0000256" key="1">
    <source>
        <dbReference type="SAM" id="MobiDB-lite"/>
    </source>
</evidence>
<dbReference type="Proteomes" id="UP000675880">
    <property type="component" value="Unassembled WGS sequence"/>
</dbReference>
<feature type="compositionally biased region" description="Pro residues" evidence="1">
    <location>
        <begin position="81"/>
        <end position="93"/>
    </location>
</feature>
<protein>
    <submittedName>
        <fullName evidence="2">Uncharacterized protein</fullName>
    </submittedName>
</protein>
<keyword evidence="3" id="KW-1185">Reference proteome</keyword>
<feature type="region of interest" description="Disordered" evidence="1">
    <location>
        <begin position="63"/>
        <end position="100"/>
    </location>
</feature>
<gene>
    <name evidence="2" type="ORF">NSPZN2_10809</name>
</gene>
<reference evidence="2 3" key="1">
    <citation type="submission" date="2021-02" db="EMBL/GenBank/DDBJ databases">
        <authorList>
            <person name="Han P."/>
        </authorList>
    </citation>
    <scope>NUCLEOTIDE SEQUENCE [LARGE SCALE GENOMIC DNA]</scope>
    <source>
        <strain evidence="2">Candidatus Nitrospira sp. ZN2</strain>
    </source>
</reference>
<dbReference type="EMBL" id="CAJNBJ010000001">
    <property type="protein sequence ID" value="CAE6702563.1"/>
    <property type="molecule type" value="Genomic_DNA"/>
</dbReference>
<comment type="caution">
    <text evidence="2">The sequence shown here is derived from an EMBL/GenBank/DDBJ whole genome shotgun (WGS) entry which is preliminary data.</text>
</comment>
<evidence type="ECO:0000313" key="3">
    <source>
        <dbReference type="Proteomes" id="UP000675880"/>
    </source>
</evidence>
<organism evidence="2 3">
    <name type="scientific">Nitrospira defluvii</name>
    <dbReference type="NCBI Taxonomy" id="330214"/>
    <lineage>
        <taxon>Bacteria</taxon>
        <taxon>Pseudomonadati</taxon>
        <taxon>Nitrospirota</taxon>
        <taxon>Nitrospiria</taxon>
        <taxon>Nitrospirales</taxon>
        <taxon>Nitrospiraceae</taxon>
        <taxon>Nitrospira</taxon>
    </lineage>
</organism>